<dbReference type="InterPro" id="IPR010819">
    <property type="entry name" value="AGE/CE"/>
</dbReference>
<sequence>MKEGSNPTHFPDLVTVVEHLMFDRLSPVLLDSSTWIRQPAHTVWLKARGEDLLLFSRKGKVEGGFTGLDLKGNLPEGAKAEGTITARCAHAYAAAALKGIPGSTAFSQHALDALRGPLHDTQHGGWIHYADNPNERKQAYLHAFVALAASSTKVLGLPGASELLESAIKCIETHFWSEEEGVMRESFAADWSDEEDYRGANSNMHSTEAFLALADVTGDTKWLHRALRIVTRFVHELAASQGFAMPEHFDRNWTLLKDYHRDQPTHDLRPYGMTPGHFVEWSHLTLKLEASLLRHGLDAPGWLLHDAQALFETGIRTGWNADGKPGLLYTVDWDHKPHVTARIHWAQAEALTAAILLYKRTGNPHYEHWYRTIWDYIDTTLVDRTYGSWLNEVTPEGAPSETIYKGKADLYHAYQSTLAPLTPAAPSLITALRATQGDT</sequence>
<proteinExistence type="inferred from homology"/>
<dbReference type="SUPFAM" id="SSF48208">
    <property type="entry name" value="Six-hairpin glycosidases"/>
    <property type="match status" value="1"/>
</dbReference>
<accession>A0ABQ0QNI7</accession>
<comment type="similarity">
    <text evidence="1">Belongs to the N-acylglucosamine 2-epimerase family.</text>
</comment>
<dbReference type="InterPro" id="IPR012341">
    <property type="entry name" value="6hp_glycosidase-like_sf"/>
</dbReference>
<keyword evidence="2" id="KW-0413">Isomerase</keyword>
<dbReference type="Pfam" id="PF07221">
    <property type="entry name" value="GlcNAc_2-epim"/>
    <property type="match status" value="1"/>
</dbReference>
<organism evidence="3 4">
    <name type="scientific">Neokomagataea thailandica NBRC 106555</name>
    <dbReference type="NCBI Taxonomy" id="1223520"/>
    <lineage>
        <taxon>Bacteria</taxon>
        <taxon>Pseudomonadati</taxon>
        <taxon>Pseudomonadota</taxon>
        <taxon>Alphaproteobacteria</taxon>
        <taxon>Acetobacterales</taxon>
        <taxon>Acetobacteraceae</taxon>
        <taxon>Neokomagataea</taxon>
    </lineage>
</organism>
<keyword evidence="4" id="KW-1185">Reference proteome</keyword>
<evidence type="ECO:0000256" key="2">
    <source>
        <dbReference type="ARBA" id="ARBA00023235"/>
    </source>
</evidence>
<dbReference type="InterPro" id="IPR008928">
    <property type="entry name" value="6-hairpin_glycosidase_sf"/>
</dbReference>
<evidence type="ECO:0000256" key="1">
    <source>
        <dbReference type="ARBA" id="ARBA00008558"/>
    </source>
</evidence>
<dbReference type="Proteomes" id="UP001062632">
    <property type="component" value="Unassembled WGS sequence"/>
</dbReference>
<evidence type="ECO:0000313" key="4">
    <source>
        <dbReference type="Proteomes" id="UP001062632"/>
    </source>
</evidence>
<protein>
    <submittedName>
        <fullName evidence="3">N-acylglucosamine 2-epimerase</fullName>
    </submittedName>
</protein>
<dbReference type="Gene3D" id="1.50.10.10">
    <property type="match status" value="1"/>
</dbReference>
<evidence type="ECO:0000313" key="3">
    <source>
        <dbReference type="EMBL" id="GBR51535.1"/>
    </source>
</evidence>
<reference evidence="3 4" key="1">
    <citation type="submission" date="2013-04" db="EMBL/GenBank/DDBJ databases">
        <title>The genome sequencing project of 58 acetic acid bacteria.</title>
        <authorList>
            <person name="Okamoto-Kainuma A."/>
            <person name="Ishikawa M."/>
            <person name="Umino S."/>
            <person name="Koizumi Y."/>
            <person name="Shiwa Y."/>
            <person name="Yoshikawa H."/>
            <person name="Matsutani M."/>
            <person name="Matsushita K."/>
        </authorList>
    </citation>
    <scope>NUCLEOTIDE SEQUENCE [LARGE SCALE GENOMIC DNA]</scope>
    <source>
        <strain evidence="3 4">NBRC 106555</strain>
    </source>
</reference>
<name>A0ABQ0QNI7_9PROT</name>
<gene>
    <name evidence="3" type="ORF">AA106555_0586</name>
</gene>
<dbReference type="PANTHER" id="PTHR15108">
    <property type="entry name" value="N-ACYLGLUCOSAMINE-2-EPIMERASE"/>
    <property type="match status" value="1"/>
</dbReference>
<comment type="caution">
    <text evidence="3">The sequence shown here is derived from an EMBL/GenBank/DDBJ whole genome shotgun (WGS) entry which is preliminary data.</text>
</comment>
<dbReference type="EMBL" id="BAQC01000013">
    <property type="protein sequence ID" value="GBR51535.1"/>
    <property type="molecule type" value="Genomic_DNA"/>
</dbReference>